<dbReference type="Proteomes" id="UP000261174">
    <property type="component" value="Unassembled WGS sequence"/>
</dbReference>
<feature type="compositionally biased region" description="Basic residues" evidence="1">
    <location>
        <begin position="57"/>
        <end position="80"/>
    </location>
</feature>
<protein>
    <submittedName>
        <fullName evidence="2">Uncharacterized protein</fullName>
    </submittedName>
</protein>
<reference evidence="2 3" key="1">
    <citation type="submission" date="2018-08" db="EMBL/GenBank/DDBJ databases">
        <title>Chitinophaga sp. K20C18050901, a novel bacterium isolated from forest soil.</title>
        <authorList>
            <person name="Wang C."/>
        </authorList>
    </citation>
    <scope>NUCLEOTIDE SEQUENCE [LARGE SCALE GENOMIC DNA]</scope>
    <source>
        <strain evidence="2 3">K20C18050901</strain>
    </source>
</reference>
<feature type="compositionally biased region" description="Low complexity" evidence="1">
    <location>
        <begin position="81"/>
        <end position="91"/>
    </location>
</feature>
<name>A0A3E1P6J3_9BACT</name>
<gene>
    <name evidence="2" type="ORF">DXN04_10315</name>
</gene>
<sequence>MSSNKTPKAGKSASKDARHDIEKKLDLLLVDLKKDLGDTKFKSRIKKAAKLLSKGIGKAKKNAVSAKKKTKPAKAVKTKKTTAAPAPVAAE</sequence>
<proteinExistence type="predicted"/>
<evidence type="ECO:0000313" key="3">
    <source>
        <dbReference type="Proteomes" id="UP000261174"/>
    </source>
</evidence>
<evidence type="ECO:0000313" key="2">
    <source>
        <dbReference type="EMBL" id="RFM35754.1"/>
    </source>
</evidence>
<evidence type="ECO:0000256" key="1">
    <source>
        <dbReference type="SAM" id="MobiDB-lite"/>
    </source>
</evidence>
<organism evidence="2 3">
    <name type="scientific">Chitinophaga silvisoli</name>
    <dbReference type="NCBI Taxonomy" id="2291814"/>
    <lineage>
        <taxon>Bacteria</taxon>
        <taxon>Pseudomonadati</taxon>
        <taxon>Bacteroidota</taxon>
        <taxon>Chitinophagia</taxon>
        <taxon>Chitinophagales</taxon>
        <taxon>Chitinophagaceae</taxon>
        <taxon>Chitinophaga</taxon>
    </lineage>
</organism>
<dbReference type="RefSeq" id="WP_116853238.1">
    <property type="nucleotide sequence ID" value="NZ_QTJV01000002.1"/>
</dbReference>
<dbReference type="EMBL" id="QTJV01000002">
    <property type="protein sequence ID" value="RFM35754.1"/>
    <property type="molecule type" value="Genomic_DNA"/>
</dbReference>
<feature type="region of interest" description="Disordered" evidence="1">
    <location>
        <begin position="55"/>
        <end position="91"/>
    </location>
</feature>
<dbReference type="AlphaFoldDB" id="A0A3E1P6J3"/>
<comment type="caution">
    <text evidence="2">The sequence shown here is derived from an EMBL/GenBank/DDBJ whole genome shotgun (WGS) entry which is preliminary data.</text>
</comment>
<accession>A0A3E1P6J3</accession>
<keyword evidence="3" id="KW-1185">Reference proteome</keyword>